<dbReference type="STRING" id="935700.jaqu_04670"/>
<reference evidence="1 2" key="1">
    <citation type="submission" date="2015-02" db="EMBL/GenBank/DDBJ databases">
        <title>Genome Sequence of Jannaschia aquimarina DSM28248, a member of the Roseobacter clade.</title>
        <authorList>
            <person name="Voget S."/>
            <person name="Daniel R."/>
        </authorList>
    </citation>
    <scope>NUCLEOTIDE SEQUENCE [LARGE SCALE GENOMIC DNA]</scope>
    <source>
        <strain evidence="1 2">GSW-M26</strain>
    </source>
</reference>
<proteinExistence type="predicted"/>
<keyword evidence="2" id="KW-1185">Reference proteome</keyword>
<evidence type="ECO:0008006" key="3">
    <source>
        <dbReference type="Google" id="ProtNLM"/>
    </source>
</evidence>
<organism evidence="1 2">
    <name type="scientific">Jannaschia aquimarina</name>
    <dbReference type="NCBI Taxonomy" id="935700"/>
    <lineage>
        <taxon>Bacteria</taxon>
        <taxon>Pseudomonadati</taxon>
        <taxon>Pseudomonadota</taxon>
        <taxon>Alphaproteobacteria</taxon>
        <taxon>Rhodobacterales</taxon>
        <taxon>Roseobacteraceae</taxon>
        <taxon>Jannaschia</taxon>
    </lineage>
</organism>
<dbReference type="OrthoDB" id="9797755at2"/>
<dbReference type="PATRIC" id="fig|935700.4.peg.497"/>
<dbReference type="InterPro" id="IPR010297">
    <property type="entry name" value="DUF900_hydrolase"/>
</dbReference>
<dbReference type="Pfam" id="PF05990">
    <property type="entry name" value="DUF900"/>
    <property type="match status" value="1"/>
</dbReference>
<accession>A0A0D1EJH8</accession>
<dbReference type="Gene3D" id="3.40.50.1820">
    <property type="entry name" value="alpha/beta hydrolase"/>
    <property type="match status" value="1"/>
</dbReference>
<dbReference type="Proteomes" id="UP000032232">
    <property type="component" value="Unassembled WGS sequence"/>
</dbReference>
<dbReference type="RefSeq" id="WP_043917330.1">
    <property type="nucleotide sequence ID" value="NZ_FZPF01000004.1"/>
</dbReference>
<gene>
    <name evidence="1" type="ORF">jaqu_04670</name>
</gene>
<name>A0A0D1EJH8_9RHOB</name>
<protein>
    <recommendedName>
        <fullName evidence="3">Alpha/beta hydrolase family protein</fullName>
    </recommendedName>
</protein>
<dbReference type="AlphaFoldDB" id="A0A0D1EJH8"/>
<dbReference type="InterPro" id="IPR029058">
    <property type="entry name" value="AB_hydrolase_fold"/>
</dbReference>
<dbReference type="EMBL" id="JYFE01000015">
    <property type="protein sequence ID" value="KIT17744.1"/>
    <property type="molecule type" value="Genomic_DNA"/>
</dbReference>
<dbReference type="SUPFAM" id="SSF53474">
    <property type="entry name" value="alpha/beta-Hydrolases"/>
    <property type="match status" value="1"/>
</dbReference>
<evidence type="ECO:0000313" key="2">
    <source>
        <dbReference type="Proteomes" id="UP000032232"/>
    </source>
</evidence>
<comment type="caution">
    <text evidence="1">The sequence shown here is derived from an EMBL/GenBank/DDBJ whole genome shotgun (WGS) entry which is preliminary data.</text>
</comment>
<sequence length="310" mass="33837">MALVLSSRAFASPARMSMRGSSGATHYGIVDRPSGIGAPKLRLVTQAKWLALIAAAAHDNRVLFYVHGYNTRPTGFLRHLLKVETALRRNGYHGAIVGYDWPSLGKPSPAAYRADRRTIHRIARHLVLDGLFPILGLSPRPRVSLAAHSMGGLMALNALGQFGTRASPWKWLDQVLFTAADVRIDQMASGGNGARLLALRAKRFTNYYNPWDEILSLSGPFLNGGSKRAGRAGLPASVPAGHHDIHCLDQFRRDAHGTAGSDFENMLLSHGWWWDNAGFVRDAALTLLGKSATAMPTRRPTTTTDQALWT</sequence>
<evidence type="ECO:0000313" key="1">
    <source>
        <dbReference type="EMBL" id="KIT17744.1"/>
    </source>
</evidence>